<accession>K2FQE0</accession>
<dbReference type="Pfam" id="PF01381">
    <property type="entry name" value="HTH_3"/>
    <property type="match status" value="1"/>
</dbReference>
<evidence type="ECO:0000259" key="2">
    <source>
        <dbReference type="PROSITE" id="PS50943"/>
    </source>
</evidence>
<proteinExistence type="predicted"/>
<gene>
    <name evidence="3" type="ORF">AAV35_003715</name>
    <name evidence="4" type="ORF">MJ3_00935</name>
</gene>
<dbReference type="PROSITE" id="PS50943">
    <property type="entry name" value="HTH_CROC1"/>
    <property type="match status" value="1"/>
</dbReference>
<dbReference type="PANTHER" id="PTHR46558:SF3">
    <property type="entry name" value="TRANSCRIPTIONAL REGULATOR"/>
    <property type="match status" value="1"/>
</dbReference>
<evidence type="ECO:0000313" key="5">
    <source>
        <dbReference type="Proteomes" id="UP000011746"/>
    </source>
</evidence>
<dbReference type="Proteomes" id="UP000011746">
    <property type="component" value="Unassembled WGS sequence"/>
</dbReference>
<sequence length="74" mass="8496">MKNNVKIARVQMDMTQAQLAEQTGVTRQTISLIEKGKYNPTLKLCLAICDGVHKSLDELFWIDKEERTDDTKNK</sequence>
<protein>
    <submittedName>
        <fullName evidence="4">Helix-turn-helix domain protein</fullName>
    </submittedName>
    <submittedName>
        <fullName evidence="3">Transcriptional regulator</fullName>
    </submittedName>
</protein>
<evidence type="ECO:0000313" key="6">
    <source>
        <dbReference type="Proteomes" id="UP000092654"/>
    </source>
</evidence>
<dbReference type="EMBL" id="CP011361">
    <property type="protein sequence ID" value="AKG03984.1"/>
    <property type="molecule type" value="Genomic_DNA"/>
</dbReference>
<organism evidence="4 5">
    <name type="scientific">Salimicrobium jeotgali</name>
    <dbReference type="NCBI Taxonomy" id="1230341"/>
    <lineage>
        <taxon>Bacteria</taxon>
        <taxon>Bacillati</taxon>
        <taxon>Bacillota</taxon>
        <taxon>Bacilli</taxon>
        <taxon>Bacillales</taxon>
        <taxon>Bacillaceae</taxon>
        <taxon>Salimicrobium</taxon>
    </lineage>
</organism>
<reference evidence="3" key="3">
    <citation type="submission" date="2016-11" db="EMBL/GenBank/DDBJ databases">
        <title>Salimicrobium jeotgali MJ3, isolated from Myulchi jeot, a traditional Korean fermented seafood.</title>
        <authorList>
            <person name="Kim K.H."/>
            <person name="Jeon C.O."/>
            <person name="Jin H.M."/>
        </authorList>
    </citation>
    <scope>NUCLEOTIDE SEQUENCE</scope>
    <source>
        <strain evidence="3">MJ3</strain>
    </source>
</reference>
<dbReference type="EMBL" id="AMPQ01000001">
    <property type="protein sequence ID" value="EKE33021.1"/>
    <property type="molecule type" value="Genomic_DNA"/>
</dbReference>
<dbReference type="PATRIC" id="fig|1230341.3.peg.200"/>
<reference evidence="4 5" key="1">
    <citation type="journal article" date="2012" name="J. Bacteriol.">
        <title>Draft Genome Sequence of Salimicrobium sp. Strain MJ3, Isolated from Myulchi-Jeot, Korean Fermented Seafood.</title>
        <authorList>
            <person name="Lee S.H."/>
            <person name="Jung J.Y."/>
            <person name="Jeon C.O."/>
        </authorList>
    </citation>
    <scope>NUCLEOTIDE SEQUENCE [LARGE SCALE GENOMIC DNA]</scope>
    <source>
        <strain evidence="4 5">MJ3</strain>
    </source>
</reference>
<name>K2FQE0_9BACI</name>
<reference evidence="6" key="2">
    <citation type="submission" date="2015-06" db="EMBL/GenBank/DDBJ databases">
        <title>Salimicrobium jeotgali MJ3, isolated from Myulchi jeot, a traditional Korean fermented seafood.</title>
        <authorList>
            <person name="Kim K.H."/>
            <person name="Jeon C.O."/>
            <person name="Jin H.M."/>
        </authorList>
    </citation>
    <scope>NUCLEOTIDE SEQUENCE [LARGE SCALE GENOMIC DNA]</scope>
    <source>
        <strain evidence="6">MJ3</strain>
    </source>
</reference>
<keyword evidence="1" id="KW-0238">DNA-binding</keyword>
<dbReference type="Gene3D" id="1.10.260.40">
    <property type="entry name" value="lambda repressor-like DNA-binding domains"/>
    <property type="match status" value="1"/>
</dbReference>
<dbReference type="RefSeq" id="WP_008587225.1">
    <property type="nucleotide sequence ID" value="NZ_AMPQ01000001.1"/>
</dbReference>
<evidence type="ECO:0000313" key="3">
    <source>
        <dbReference type="EMBL" id="AKG03984.1"/>
    </source>
</evidence>
<dbReference type="SUPFAM" id="SSF47413">
    <property type="entry name" value="lambda repressor-like DNA-binding domains"/>
    <property type="match status" value="1"/>
</dbReference>
<evidence type="ECO:0000256" key="1">
    <source>
        <dbReference type="ARBA" id="ARBA00023125"/>
    </source>
</evidence>
<dbReference type="GO" id="GO:0003677">
    <property type="term" value="F:DNA binding"/>
    <property type="evidence" value="ECO:0007669"/>
    <property type="project" value="UniProtKB-KW"/>
</dbReference>
<dbReference type="InterPro" id="IPR010982">
    <property type="entry name" value="Lambda_DNA-bd_dom_sf"/>
</dbReference>
<feature type="domain" description="HTH cro/C1-type" evidence="2">
    <location>
        <begin position="5"/>
        <end position="59"/>
    </location>
</feature>
<dbReference type="KEGG" id="sje:AAV35_003715"/>
<dbReference type="AlphaFoldDB" id="K2FQE0"/>
<dbReference type="OrthoDB" id="6386941at2"/>
<dbReference type="InterPro" id="IPR001387">
    <property type="entry name" value="Cro/C1-type_HTH"/>
</dbReference>
<dbReference type="PANTHER" id="PTHR46558">
    <property type="entry name" value="TRACRIPTIONAL REGULATORY PROTEIN-RELATED-RELATED"/>
    <property type="match status" value="1"/>
</dbReference>
<evidence type="ECO:0000313" key="4">
    <source>
        <dbReference type="EMBL" id="EKE33021.1"/>
    </source>
</evidence>
<dbReference type="Proteomes" id="UP000092654">
    <property type="component" value="Chromosome"/>
</dbReference>
<dbReference type="SMART" id="SM00530">
    <property type="entry name" value="HTH_XRE"/>
    <property type="match status" value="1"/>
</dbReference>
<dbReference type="eggNOG" id="COG1476">
    <property type="taxonomic scope" value="Bacteria"/>
</dbReference>
<dbReference type="STRING" id="1230341.AAV35_003715"/>
<dbReference type="CDD" id="cd00093">
    <property type="entry name" value="HTH_XRE"/>
    <property type="match status" value="1"/>
</dbReference>
<keyword evidence="5" id="KW-1185">Reference proteome</keyword>